<organism evidence="1 2">
    <name type="scientific">Setaria digitata</name>
    <dbReference type="NCBI Taxonomy" id="48799"/>
    <lineage>
        <taxon>Eukaryota</taxon>
        <taxon>Metazoa</taxon>
        <taxon>Ecdysozoa</taxon>
        <taxon>Nematoda</taxon>
        <taxon>Chromadorea</taxon>
        <taxon>Rhabditida</taxon>
        <taxon>Spirurina</taxon>
        <taxon>Spiruromorpha</taxon>
        <taxon>Filarioidea</taxon>
        <taxon>Setariidae</taxon>
        <taxon>Setaria</taxon>
    </lineage>
</organism>
<evidence type="ECO:0000313" key="2">
    <source>
        <dbReference type="WBParaSite" id="sdigi.contig43.g2744.t1"/>
    </source>
</evidence>
<keyword evidence="1" id="KW-1185">Reference proteome</keyword>
<sequence length="55" mass="6071">MECVRRACREEGALDKSGALLTDRCSDNVPHVDPVKYSVTYVHIHASDHITTSEG</sequence>
<evidence type="ECO:0000313" key="1">
    <source>
        <dbReference type="Proteomes" id="UP000887581"/>
    </source>
</evidence>
<dbReference type="AlphaFoldDB" id="A0A915Q0T2"/>
<reference evidence="2" key="1">
    <citation type="submission" date="2022-11" db="UniProtKB">
        <authorList>
            <consortium name="WormBaseParasite"/>
        </authorList>
    </citation>
    <scope>IDENTIFICATION</scope>
</reference>
<dbReference type="Proteomes" id="UP000887581">
    <property type="component" value="Unplaced"/>
</dbReference>
<name>A0A915Q0T2_9BILA</name>
<accession>A0A915Q0T2</accession>
<proteinExistence type="predicted"/>
<dbReference type="WBParaSite" id="sdigi.contig43.g2744.t1">
    <property type="protein sequence ID" value="sdigi.contig43.g2744.t1"/>
    <property type="gene ID" value="sdigi.contig43.g2744"/>
</dbReference>
<protein>
    <submittedName>
        <fullName evidence="2">Uncharacterized protein</fullName>
    </submittedName>
</protein>